<sequence>MEIPSASNPTFDRPAPAIDGYYSMNVDAQDVDNCNEPCNPSVLLRLATWYSHQMDNYPVITKSLFGGCSSVLGDMLAQFLENNTALREQPTEGLYGRRILAMYCTGICYGPMLHYIYEFYEHVLPIDFDEQCLSGCIGEDDTETNSKDDTLLDESGIVAIGSTKDEVLPYCFCHSTMFHSFYTLSNRKNVNAFLHVAIDQGIMAFAYVAVMMVITGIIEGGWEVLGEEFHEDFINNVHSLWLAAIMFTGPIQIVAFRYLPLKWRTLAVNVLEVFEVMVMSYITHRNREVPQE</sequence>
<dbReference type="EMBL" id="JALLBG020000037">
    <property type="protein sequence ID" value="KAL3770713.1"/>
    <property type="molecule type" value="Genomic_DNA"/>
</dbReference>
<keyword evidence="5 6" id="KW-0472">Membrane</keyword>
<comment type="caution">
    <text evidence="7">The sequence shown here is derived from an EMBL/GenBank/DDBJ whole genome shotgun (WGS) entry which is preliminary data.</text>
</comment>
<name>A0ABD3N3S4_9STRA</name>
<dbReference type="InterPro" id="IPR007248">
    <property type="entry name" value="Mpv17_PMP22"/>
</dbReference>
<dbReference type="Pfam" id="PF04117">
    <property type="entry name" value="Mpv17_PMP22"/>
    <property type="match status" value="1"/>
</dbReference>
<evidence type="ECO:0000313" key="7">
    <source>
        <dbReference type="EMBL" id="KAL3770713.1"/>
    </source>
</evidence>
<reference evidence="7 8" key="1">
    <citation type="submission" date="2024-10" db="EMBL/GenBank/DDBJ databases">
        <title>Updated reference genomes for cyclostephanoid diatoms.</title>
        <authorList>
            <person name="Roberts W.R."/>
            <person name="Alverson A.J."/>
        </authorList>
    </citation>
    <scope>NUCLEOTIDE SEQUENCE [LARGE SCALE GENOMIC DNA]</scope>
    <source>
        <strain evidence="7 8">AJA232-27</strain>
    </source>
</reference>
<accession>A0ABD3N3S4</accession>
<gene>
    <name evidence="7" type="ORF">ACHAWU_009245</name>
</gene>
<dbReference type="AlphaFoldDB" id="A0ABD3N3S4"/>
<proteinExistence type="inferred from homology"/>
<evidence type="ECO:0000256" key="1">
    <source>
        <dbReference type="ARBA" id="ARBA00004141"/>
    </source>
</evidence>
<dbReference type="PANTHER" id="PTHR11266">
    <property type="entry name" value="PEROXISOMAL MEMBRANE PROTEIN 2, PXMP2 MPV17"/>
    <property type="match status" value="1"/>
</dbReference>
<protein>
    <submittedName>
        <fullName evidence="7">Uncharacterized protein</fullName>
    </submittedName>
</protein>
<evidence type="ECO:0000256" key="2">
    <source>
        <dbReference type="ARBA" id="ARBA00006824"/>
    </source>
</evidence>
<evidence type="ECO:0000256" key="6">
    <source>
        <dbReference type="RuleBase" id="RU363053"/>
    </source>
</evidence>
<organism evidence="7 8">
    <name type="scientific">Discostella pseudostelligera</name>
    <dbReference type="NCBI Taxonomy" id="259834"/>
    <lineage>
        <taxon>Eukaryota</taxon>
        <taxon>Sar</taxon>
        <taxon>Stramenopiles</taxon>
        <taxon>Ochrophyta</taxon>
        <taxon>Bacillariophyta</taxon>
        <taxon>Coscinodiscophyceae</taxon>
        <taxon>Thalassiosirophycidae</taxon>
        <taxon>Stephanodiscales</taxon>
        <taxon>Stephanodiscaceae</taxon>
        <taxon>Discostella</taxon>
    </lineage>
</organism>
<feature type="transmembrane region" description="Helical" evidence="6">
    <location>
        <begin position="192"/>
        <end position="218"/>
    </location>
</feature>
<dbReference type="Proteomes" id="UP001530293">
    <property type="component" value="Unassembled WGS sequence"/>
</dbReference>
<evidence type="ECO:0000313" key="8">
    <source>
        <dbReference type="Proteomes" id="UP001530293"/>
    </source>
</evidence>
<keyword evidence="8" id="KW-1185">Reference proteome</keyword>
<dbReference type="PANTHER" id="PTHR11266:SF80">
    <property type="entry name" value="PEROXISOMAL MEMBRANE PROTEIN 2"/>
    <property type="match status" value="1"/>
</dbReference>
<feature type="transmembrane region" description="Helical" evidence="6">
    <location>
        <begin position="238"/>
        <end position="259"/>
    </location>
</feature>
<evidence type="ECO:0000256" key="3">
    <source>
        <dbReference type="ARBA" id="ARBA00022692"/>
    </source>
</evidence>
<dbReference type="GO" id="GO:0016020">
    <property type="term" value="C:membrane"/>
    <property type="evidence" value="ECO:0007669"/>
    <property type="project" value="UniProtKB-SubCell"/>
</dbReference>
<keyword evidence="4 6" id="KW-1133">Transmembrane helix</keyword>
<evidence type="ECO:0000256" key="4">
    <source>
        <dbReference type="ARBA" id="ARBA00022989"/>
    </source>
</evidence>
<comment type="similarity">
    <text evidence="2 6">Belongs to the peroxisomal membrane protein PXMP2/4 family.</text>
</comment>
<keyword evidence="3 6" id="KW-0812">Transmembrane</keyword>
<evidence type="ECO:0000256" key="5">
    <source>
        <dbReference type="ARBA" id="ARBA00023136"/>
    </source>
</evidence>
<comment type="subcellular location">
    <subcellularLocation>
        <location evidence="1">Membrane</location>
        <topology evidence="1">Multi-pass membrane protein</topology>
    </subcellularLocation>
</comment>